<proteinExistence type="predicted"/>
<sequence>MTHRCYQCSDTPKIRYSLGVWLAFSWKYLSCMKVQCYEWAGDIPHYLQHFLVLNTPLLTRNLWFSSPNHTTNSIYG</sequence>
<reference evidence="1" key="2">
    <citation type="journal article" date="2015" name="Data Brief">
        <title>Shoot transcriptome of the giant reed, Arundo donax.</title>
        <authorList>
            <person name="Barrero R.A."/>
            <person name="Guerrero F.D."/>
            <person name="Moolhuijzen P."/>
            <person name="Goolsby J.A."/>
            <person name="Tidwell J."/>
            <person name="Bellgard S.E."/>
            <person name="Bellgard M.I."/>
        </authorList>
    </citation>
    <scope>NUCLEOTIDE SEQUENCE</scope>
    <source>
        <tissue evidence="1">Shoot tissue taken approximately 20 cm above the soil surface</tissue>
    </source>
</reference>
<evidence type="ECO:0000313" key="1">
    <source>
        <dbReference type="EMBL" id="JAD32154.1"/>
    </source>
</evidence>
<organism evidence="1">
    <name type="scientific">Arundo donax</name>
    <name type="common">Giant reed</name>
    <name type="synonym">Donax arundinaceus</name>
    <dbReference type="NCBI Taxonomy" id="35708"/>
    <lineage>
        <taxon>Eukaryota</taxon>
        <taxon>Viridiplantae</taxon>
        <taxon>Streptophyta</taxon>
        <taxon>Embryophyta</taxon>
        <taxon>Tracheophyta</taxon>
        <taxon>Spermatophyta</taxon>
        <taxon>Magnoliopsida</taxon>
        <taxon>Liliopsida</taxon>
        <taxon>Poales</taxon>
        <taxon>Poaceae</taxon>
        <taxon>PACMAD clade</taxon>
        <taxon>Arundinoideae</taxon>
        <taxon>Arundineae</taxon>
        <taxon>Arundo</taxon>
    </lineage>
</organism>
<dbReference type="AlphaFoldDB" id="A0A0A8YYE2"/>
<accession>A0A0A8YYE2</accession>
<protein>
    <submittedName>
        <fullName evidence="1">Uncharacterized protein</fullName>
    </submittedName>
</protein>
<name>A0A0A8YYE2_ARUDO</name>
<dbReference type="EMBL" id="GBRH01265741">
    <property type="protein sequence ID" value="JAD32154.1"/>
    <property type="molecule type" value="Transcribed_RNA"/>
</dbReference>
<reference evidence="1" key="1">
    <citation type="submission" date="2014-09" db="EMBL/GenBank/DDBJ databases">
        <authorList>
            <person name="Magalhaes I.L.F."/>
            <person name="Oliveira U."/>
            <person name="Santos F.R."/>
            <person name="Vidigal T.H.D.A."/>
            <person name="Brescovit A.D."/>
            <person name="Santos A.J."/>
        </authorList>
    </citation>
    <scope>NUCLEOTIDE SEQUENCE</scope>
    <source>
        <tissue evidence="1">Shoot tissue taken approximately 20 cm above the soil surface</tissue>
    </source>
</reference>